<dbReference type="Pfam" id="PF13489">
    <property type="entry name" value="Methyltransf_23"/>
    <property type="match status" value="1"/>
</dbReference>
<sequence length="377" mass="42653">MAQEQPITPQLVPAQAQPLPTQNNPGLADLQVDDDLEDDGVYTASEASASFVSSINSSVFRYKYENGRRYHAFREGAYLVPNDDEEQDRMDLAHHIYGLLLGGELHLAPIGDNPQRVLDLGTGTGIWAMDFADQYPSAEVIGTDLSPIQPKWYGIPALTPPNCTFEVDDFEQDWVYRKRFDYIHARELGGCIADDGKLFSRAFEHLAPGGYLEMQAVYPRFLSDDDTDKLAKDAQYWMTNICEGAAKFGKPLDSVPQWLDKMQAAGFVEVKQEIRKVCPQFTRSTRCLISWNPMLNNTQIPFGSWPKDPTLKEIGRHSIIQEKQLIDSYTPGIFSRVLGWDQTEIQVLIARVKNDLNNPAIHLYVPTHFIWGKKPEE</sequence>
<dbReference type="GO" id="GO:0008168">
    <property type="term" value="F:methyltransferase activity"/>
    <property type="evidence" value="ECO:0007669"/>
    <property type="project" value="TreeGrafter"/>
</dbReference>
<dbReference type="PANTHER" id="PTHR43591">
    <property type="entry name" value="METHYLTRANSFERASE"/>
    <property type="match status" value="1"/>
</dbReference>
<feature type="region of interest" description="Disordered" evidence="2">
    <location>
        <begin position="1"/>
        <end position="30"/>
    </location>
</feature>
<evidence type="ECO:0000256" key="1">
    <source>
        <dbReference type="ARBA" id="ARBA00038158"/>
    </source>
</evidence>
<reference evidence="3" key="1">
    <citation type="journal article" date="2012" name="Mol. Plant Microbe Interact.">
        <title>A highly conserved effector in Fusarium oxysporum is required for full virulence on Arabidopsis.</title>
        <authorList>
            <person name="Thatcher L.F."/>
            <person name="Gardiner D.M."/>
            <person name="Kazan K."/>
            <person name="Manners J."/>
        </authorList>
    </citation>
    <scope>NUCLEOTIDE SEQUENCE [LARGE SCALE GENOMIC DNA]</scope>
    <source>
        <strain evidence="3">Fo5176</strain>
    </source>
</reference>
<accession>F9GF26</accession>
<feature type="compositionally biased region" description="Low complexity" evidence="2">
    <location>
        <begin position="8"/>
        <end position="30"/>
    </location>
</feature>
<dbReference type="InterPro" id="IPR029063">
    <property type="entry name" value="SAM-dependent_MTases_sf"/>
</dbReference>
<evidence type="ECO:0008006" key="4">
    <source>
        <dbReference type="Google" id="ProtNLM"/>
    </source>
</evidence>
<organism evidence="3">
    <name type="scientific">Fusarium oxysporum (strain Fo5176)</name>
    <name type="common">Fusarium vascular wilt</name>
    <dbReference type="NCBI Taxonomy" id="660025"/>
    <lineage>
        <taxon>Eukaryota</taxon>
        <taxon>Fungi</taxon>
        <taxon>Dikarya</taxon>
        <taxon>Ascomycota</taxon>
        <taxon>Pezizomycotina</taxon>
        <taxon>Sordariomycetes</taxon>
        <taxon>Hypocreomycetidae</taxon>
        <taxon>Hypocreales</taxon>
        <taxon>Nectriaceae</taxon>
        <taxon>Fusarium</taxon>
        <taxon>Fusarium oxysporum species complex</taxon>
    </lineage>
</organism>
<evidence type="ECO:0000313" key="3">
    <source>
        <dbReference type="EMBL" id="EGU72233.1"/>
    </source>
</evidence>
<comment type="similarity">
    <text evidence="1">Belongs to the methyltransferase superfamily. LaeA methyltransferase family.</text>
</comment>
<proteinExistence type="inferred from homology"/>
<dbReference type="STRING" id="660025.F9GF26"/>
<protein>
    <recommendedName>
        <fullName evidence="4">Secondary metabolism regulator LAE1</fullName>
    </recommendedName>
</protein>
<comment type="caution">
    <text evidence="3">The sequence shown here is derived from an EMBL/GenBank/DDBJ whole genome shotgun (WGS) entry which is preliminary data.</text>
</comment>
<dbReference type="Gene3D" id="3.40.50.150">
    <property type="entry name" value="Vaccinia Virus protein VP39"/>
    <property type="match status" value="1"/>
</dbReference>
<dbReference type="SUPFAM" id="SSF53335">
    <property type="entry name" value="S-adenosyl-L-methionine-dependent methyltransferases"/>
    <property type="match status" value="1"/>
</dbReference>
<dbReference type="PANTHER" id="PTHR43591:SF31">
    <property type="entry name" value="LAEA-LIKE, PUTATIVE (AFU_ORTHOLOGUE AFUA_8G01930)-RELATED"/>
    <property type="match status" value="1"/>
</dbReference>
<evidence type="ECO:0000256" key="2">
    <source>
        <dbReference type="SAM" id="MobiDB-lite"/>
    </source>
</evidence>
<name>F9GF26_FUSOF</name>
<dbReference type="AlphaFoldDB" id="F9GF26"/>
<dbReference type="EMBL" id="AFQF01006707">
    <property type="protein sequence ID" value="EGU72233.1"/>
    <property type="molecule type" value="Genomic_DNA"/>
</dbReference>
<dbReference type="OrthoDB" id="2013972at2759"/>
<gene>
    <name evidence="3" type="ORF">FOXB_17260</name>
</gene>
<dbReference type="CDD" id="cd02440">
    <property type="entry name" value="AdoMet_MTases"/>
    <property type="match status" value="1"/>
</dbReference>